<dbReference type="RefSeq" id="WP_121894123.1">
    <property type="nucleotide sequence ID" value="NZ_PENI01000034.1"/>
</dbReference>
<dbReference type="GO" id="GO:0016020">
    <property type="term" value="C:membrane"/>
    <property type="evidence" value="ECO:0007669"/>
    <property type="project" value="InterPro"/>
</dbReference>
<keyword evidence="14" id="KW-1185">Reference proteome</keyword>
<evidence type="ECO:0000313" key="14">
    <source>
        <dbReference type="Proteomes" id="UP000270471"/>
    </source>
</evidence>
<keyword evidence="3" id="KW-0597">Phosphoprotein</keyword>
<feature type="transmembrane region" description="Helical" evidence="9">
    <location>
        <begin position="43"/>
        <end position="61"/>
    </location>
</feature>
<keyword evidence="9" id="KW-1133">Transmembrane helix</keyword>
<evidence type="ECO:0000313" key="13">
    <source>
        <dbReference type="EMBL" id="RMB81133.1"/>
    </source>
</evidence>
<dbReference type="InterPro" id="IPR050482">
    <property type="entry name" value="Sensor_HK_TwoCompSys"/>
</dbReference>
<dbReference type="Gene3D" id="1.20.5.1930">
    <property type="match status" value="1"/>
</dbReference>
<evidence type="ECO:0000256" key="8">
    <source>
        <dbReference type="ARBA" id="ARBA00023012"/>
    </source>
</evidence>
<feature type="transmembrane region" description="Helical" evidence="9">
    <location>
        <begin position="81"/>
        <end position="102"/>
    </location>
</feature>
<evidence type="ECO:0000256" key="1">
    <source>
        <dbReference type="ARBA" id="ARBA00000085"/>
    </source>
</evidence>
<keyword evidence="9" id="KW-0812">Transmembrane</keyword>
<organism evidence="13 14">
    <name type="scientific">Streptomyces shenzhenensis</name>
    <dbReference type="NCBI Taxonomy" id="943815"/>
    <lineage>
        <taxon>Bacteria</taxon>
        <taxon>Bacillati</taxon>
        <taxon>Actinomycetota</taxon>
        <taxon>Actinomycetes</taxon>
        <taxon>Kitasatosporales</taxon>
        <taxon>Streptomycetaceae</taxon>
        <taxon>Streptomyces</taxon>
    </lineage>
</organism>
<dbReference type="Gene3D" id="3.30.565.10">
    <property type="entry name" value="Histidine kinase-like ATPase, C-terminal domain"/>
    <property type="match status" value="1"/>
</dbReference>
<keyword evidence="9" id="KW-0472">Membrane</keyword>
<accession>A0A3M0I329</accession>
<feature type="transmembrane region" description="Helical" evidence="9">
    <location>
        <begin position="114"/>
        <end position="134"/>
    </location>
</feature>
<dbReference type="GO" id="GO:0000155">
    <property type="term" value="F:phosphorelay sensor kinase activity"/>
    <property type="evidence" value="ECO:0007669"/>
    <property type="project" value="InterPro"/>
</dbReference>
<dbReference type="PANTHER" id="PTHR24421">
    <property type="entry name" value="NITRATE/NITRITE SENSOR PROTEIN NARX-RELATED"/>
    <property type="match status" value="1"/>
</dbReference>
<keyword evidence="4" id="KW-0808">Transferase</keyword>
<keyword evidence="6 13" id="KW-0418">Kinase</keyword>
<keyword evidence="5" id="KW-0547">Nucleotide-binding</keyword>
<feature type="domain" description="Histidine kinase/HSP90-like ATPase" evidence="10">
    <location>
        <begin position="302"/>
        <end position="390"/>
    </location>
</feature>
<sequence>MIDSLQRYLYSHPRTVDAALAAGCLAGSCPAGLVTLPGHDLAVPWWPVVLLSAISCVALMWRRTRPRTASAVALGCATATAVLGYLVTVLLLGPVLVALFSLAVRTDRRTANTFAVTGIAVLTCTTLITGPAYAPLVLNLLGPAFWLLLPTSLGTVARLRRACLEAVRVRAEHAERTRDEEARRRVAEERLRIARDLHDVVAHHLVLVKVQADAVARFLPARPEEAGRLATELTGPASSALRELKATVGLLRGPDDAGEADPAAPGLARLPELIASFRGAGLTVTVSEEGEPRPLTTGADLTAYRIVQEALTNVTKHATTRSAEVRLVHADDRLVITIANRSAGRPCSPASRGGFGLIGMRERARSVGGRLYAGPRPQGGFEVVAELPLARTAAAATEAAHPPVIT</sequence>
<feature type="domain" description="DUF7134" evidence="12">
    <location>
        <begin position="6"/>
        <end position="126"/>
    </location>
</feature>
<evidence type="ECO:0000256" key="4">
    <source>
        <dbReference type="ARBA" id="ARBA00022679"/>
    </source>
</evidence>
<keyword evidence="7" id="KW-0067">ATP-binding</keyword>
<dbReference type="SUPFAM" id="SSF55874">
    <property type="entry name" value="ATPase domain of HSP90 chaperone/DNA topoisomerase II/histidine kinase"/>
    <property type="match status" value="1"/>
</dbReference>
<comment type="catalytic activity">
    <reaction evidence="1">
        <text>ATP + protein L-histidine = ADP + protein N-phospho-L-histidine.</text>
        <dbReference type="EC" id="2.7.13.3"/>
    </reaction>
</comment>
<dbReference type="InterPro" id="IPR011712">
    <property type="entry name" value="Sig_transdc_His_kin_sub3_dim/P"/>
</dbReference>
<feature type="transmembrane region" description="Helical" evidence="9">
    <location>
        <begin position="18"/>
        <end position="36"/>
    </location>
</feature>
<dbReference type="PANTHER" id="PTHR24421:SF10">
    <property type="entry name" value="NITRATE_NITRITE SENSOR PROTEIN NARQ"/>
    <property type="match status" value="1"/>
</dbReference>
<evidence type="ECO:0000259" key="11">
    <source>
        <dbReference type="Pfam" id="PF07730"/>
    </source>
</evidence>
<dbReference type="Pfam" id="PF07730">
    <property type="entry name" value="HisKA_3"/>
    <property type="match status" value="1"/>
</dbReference>
<evidence type="ECO:0000256" key="9">
    <source>
        <dbReference type="SAM" id="Phobius"/>
    </source>
</evidence>
<evidence type="ECO:0000256" key="6">
    <source>
        <dbReference type="ARBA" id="ARBA00022777"/>
    </source>
</evidence>
<evidence type="ECO:0000256" key="5">
    <source>
        <dbReference type="ARBA" id="ARBA00022741"/>
    </source>
</evidence>
<dbReference type="InterPro" id="IPR003594">
    <property type="entry name" value="HATPase_dom"/>
</dbReference>
<evidence type="ECO:0000256" key="3">
    <source>
        <dbReference type="ARBA" id="ARBA00022553"/>
    </source>
</evidence>
<dbReference type="EMBL" id="PENI01000034">
    <property type="protein sequence ID" value="RMB81133.1"/>
    <property type="molecule type" value="Genomic_DNA"/>
</dbReference>
<keyword evidence="8" id="KW-0902">Two-component regulatory system</keyword>
<dbReference type="PROSITE" id="PS51257">
    <property type="entry name" value="PROKAR_LIPOPROTEIN"/>
    <property type="match status" value="1"/>
</dbReference>
<feature type="domain" description="Signal transduction histidine kinase subgroup 3 dimerisation and phosphoacceptor" evidence="11">
    <location>
        <begin position="189"/>
        <end position="255"/>
    </location>
</feature>
<dbReference type="EC" id="2.7.13.3" evidence="2"/>
<dbReference type="Pfam" id="PF02518">
    <property type="entry name" value="HATPase_c"/>
    <property type="match status" value="1"/>
</dbReference>
<evidence type="ECO:0000256" key="2">
    <source>
        <dbReference type="ARBA" id="ARBA00012438"/>
    </source>
</evidence>
<dbReference type="InterPro" id="IPR055558">
    <property type="entry name" value="DUF7134"/>
</dbReference>
<comment type="caution">
    <text evidence="13">The sequence shown here is derived from an EMBL/GenBank/DDBJ whole genome shotgun (WGS) entry which is preliminary data.</text>
</comment>
<dbReference type="GO" id="GO:0005524">
    <property type="term" value="F:ATP binding"/>
    <property type="evidence" value="ECO:0007669"/>
    <property type="project" value="UniProtKB-KW"/>
</dbReference>
<dbReference type="Pfam" id="PF23539">
    <property type="entry name" value="DUF7134"/>
    <property type="match status" value="1"/>
</dbReference>
<dbReference type="CDD" id="cd16917">
    <property type="entry name" value="HATPase_UhpB-NarQ-NarX-like"/>
    <property type="match status" value="1"/>
</dbReference>
<protein>
    <recommendedName>
        <fullName evidence="2">histidine kinase</fullName>
        <ecNumber evidence="2">2.7.13.3</ecNumber>
    </recommendedName>
</protein>
<dbReference type="OrthoDB" id="227596at2"/>
<evidence type="ECO:0000256" key="7">
    <source>
        <dbReference type="ARBA" id="ARBA00022840"/>
    </source>
</evidence>
<gene>
    <name evidence="13" type="ORF">CTZ28_36790</name>
</gene>
<dbReference type="InterPro" id="IPR036890">
    <property type="entry name" value="HATPase_C_sf"/>
</dbReference>
<name>A0A3M0I329_9ACTN</name>
<dbReference type="AlphaFoldDB" id="A0A3M0I329"/>
<dbReference type="Proteomes" id="UP000270471">
    <property type="component" value="Unassembled WGS sequence"/>
</dbReference>
<evidence type="ECO:0000259" key="10">
    <source>
        <dbReference type="Pfam" id="PF02518"/>
    </source>
</evidence>
<evidence type="ECO:0000259" key="12">
    <source>
        <dbReference type="Pfam" id="PF23539"/>
    </source>
</evidence>
<reference evidence="13 14" key="1">
    <citation type="submission" date="2017-11" db="EMBL/GenBank/DDBJ databases">
        <title>Draft genome of actinobacteria isolated from guarana (Paullinia cupana (Mart.) Ducke.</title>
        <authorList>
            <person name="Siqueira K.A."/>
            <person name="Liotti R.G."/>
            <person name="Mendes T.A.O."/>
            <person name="Soares M.A."/>
        </authorList>
    </citation>
    <scope>NUCLEOTIDE SEQUENCE [LARGE SCALE GENOMIC DNA]</scope>
    <source>
        <strain evidence="13 14">193</strain>
    </source>
</reference>
<dbReference type="GO" id="GO:0046983">
    <property type="term" value="F:protein dimerization activity"/>
    <property type="evidence" value="ECO:0007669"/>
    <property type="project" value="InterPro"/>
</dbReference>
<proteinExistence type="predicted"/>